<dbReference type="RefSeq" id="WP_073366412.1">
    <property type="nucleotide sequence ID" value="NZ_FNTL01000003.1"/>
</dbReference>
<evidence type="ECO:0000313" key="1">
    <source>
        <dbReference type="EMBL" id="SEB42353.1"/>
    </source>
</evidence>
<accession>A0A1H4J7X1</accession>
<protein>
    <submittedName>
        <fullName evidence="1">Uncharacterized protein</fullName>
    </submittedName>
</protein>
<reference evidence="2" key="1">
    <citation type="submission" date="2016-10" db="EMBL/GenBank/DDBJ databases">
        <authorList>
            <person name="Varghese N."/>
        </authorList>
    </citation>
    <scope>NUCLEOTIDE SEQUENCE [LARGE SCALE GENOMIC DNA]</scope>
    <source>
        <strain evidence="2">DSM 44719</strain>
    </source>
</reference>
<dbReference type="OrthoDB" id="4464401at2"/>
<dbReference type="EMBL" id="FNTL01000003">
    <property type="protein sequence ID" value="SEB42353.1"/>
    <property type="molecule type" value="Genomic_DNA"/>
</dbReference>
<dbReference type="AlphaFoldDB" id="A0A1H4J7X1"/>
<name>A0A1H4J7X1_RHOJO</name>
<gene>
    <name evidence="1" type="ORF">SAMN04490220_0697</name>
</gene>
<sequence>MTAQLTALTLRHVDPAKLLLERDYPQNDAPPSWYEGMSEGSATVRGWTNGSVLATLETRFHRPDLMYVGVAVTGLYANDEQAAQGHQGDVDSSTLDEATDDEKSAFIEQALIDLYPMLRAELQILSGRFSGIPGISLQPTPSLNS</sequence>
<dbReference type="Proteomes" id="UP000183407">
    <property type="component" value="Unassembled WGS sequence"/>
</dbReference>
<organism evidence="1 2">
    <name type="scientific">Rhodococcus jostii</name>
    <dbReference type="NCBI Taxonomy" id="132919"/>
    <lineage>
        <taxon>Bacteria</taxon>
        <taxon>Bacillati</taxon>
        <taxon>Actinomycetota</taxon>
        <taxon>Actinomycetes</taxon>
        <taxon>Mycobacteriales</taxon>
        <taxon>Nocardiaceae</taxon>
        <taxon>Rhodococcus</taxon>
    </lineage>
</organism>
<proteinExistence type="predicted"/>
<evidence type="ECO:0000313" key="2">
    <source>
        <dbReference type="Proteomes" id="UP000183407"/>
    </source>
</evidence>